<proteinExistence type="predicted"/>
<feature type="compositionally biased region" description="Acidic residues" evidence="1">
    <location>
        <begin position="34"/>
        <end position="45"/>
    </location>
</feature>
<gene>
    <name evidence="2" type="ORF">G8W61_004351</name>
</gene>
<reference evidence="2" key="1">
    <citation type="journal article" date="2018" name="Genome Biol.">
        <title>SKESA: strategic k-mer extension for scrupulous assemblies.</title>
        <authorList>
            <person name="Souvorov A."/>
            <person name="Agarwala R."/>
            <person name="Lipman D.J."/>
        </authorList>
    </citation>
    <scope>NUCLEOTIDE SEQUENCE</scope>
    <source>
        <strain evidence="2">MA.CK_94/00001630</strain>
    </source>
</reference>
<dbReference type="AlphaFoldDB" id="A0A760BHI5"/>
<comment type="caution">
    <text evidence="2">The sequence shown here is derived from an EMBL/GenBank/DDBJ whole genome shotgun (WGS) entry which is preliminary data.</text>
</comment>
<name>A0A760BHI5_SALER</name>
<accession>A0A760BHI5</accession>
<evidence type="ECO:0000256" key="1">
    <source>
        <dbReference type="SAM" id="MobiDB-lite"/>
    </source>
</evidence>
<protein>
    <submittedName>
        <fullName evidence="2">Uncharacterized protein</fullName>
    </submittedName>
</protein>
<sequence>MVRKIIRSKNPTKMQNGRTDGRKKNARKTSRDADYEEDGMAENGDENYASSSETKPIRGSRYDPPASPKSVMVRVLQVRKQVRKKVRKMKNAYLKIVPKNAPQKMPENPAMARVWEVRKSTQNCANSGTKSAQNETDKNAQFSVLKTRHGKAYRLILRYDLCELRTANSSVFPGKSRRSS</sequence>
<evidence type="ECO:0000313" key="2">
    <source>
        <dbReference type="EMBL" id="HAG2283995.1"/>
    </source>
</evidence>
<reference evidence="2" key="2">
    <citation type="submission" date="2020-02" db="EMBL/GenBank/DDBJ databases">
        <authorList>
            <consortium name="NCBI Pathogen Detection Project"/>
        </authorList>
    </citation>
    <scope>NUCLEOTIDE SEQUENCE</scope>
    <source>
        <strain evidence="2">MA.CK_94/00001630</strain>
    </source>
</reference>
<feature type="region of interest" description="Disordered" evidence="1">
    <location>
        <begin position="1"/>
        <end position="68"/>
    </location>
</feature>
<dbReference type="EMBL" id="DAAXRP010000018">
    <property type="protein sequence ID" value="HAG2283995.1"/>
    <property type="molecule type" value="Genomic_DNA"/>
</dbReference>
<organism evidence="2">
    <name type="scientific">Salmonella enterica</name>
    <name type="common">Salmonella choleraesuis</name>
    <dbReference type="NCBI Taxonomy" id="28901"/>
    <lineage>
        <taxon>Bacteria</taxon>
        <taxon>Pseudomonadati</taxon>
        <taxon>Pseudomonadota</taxon>
        <taxon>Gammaproteobacteria</taxon>
        <taxon>Enterobacterales</taxon>
        <taxon>Enterobacteriaceae</taxon>
        <taxon>Salmonella</taxon>
    </lineage>
</organism>
<feature type="compositionally biased region" description="Polar residues" evidence="1">
    <location>
        <begin position="9"/>
        <end position="18"/>
    </location>
</feature>
<feature type="compositionally biased region" description="Basic and acidic residues" evidence="1">
    <location>
        <begin position="19"/>
        <end position="33"/>
    </location>
</feature>